<evidence type="ECO:0000313" key="2">
    <source>
        <dbReference type="Proteomes" id="UP000504627"/>
    </source>
</evidence>
<dbReference type="RefSeq" id="XP_039245186.1">
    <property type="nucleotide sequence ID" value="XM_039389252.1"/>
</dbReference>
<dbReference type="Proteomes" id="UP000504627">
    <property type="component" value="Unplaced"/>
</dbReference>
<proteinExistence type="predicted"/>
<accession>A0A7R5KVM9</accession>
<feature type="compositionally biased region" description="Low complexity" evidence="1">
    <location>
        <begin position="185"/>
        <end position="200"/>
    </location>
</feature>
<gene>
    <name evidence="3" type="primary">LOC120324820</name>
</gene>
<sequence length="242" mass="23630">MVAGTGGLAARAAPAPPPAPPPGVPEAAEAGRRGSRRGRPASRGSRSSHAGCSSPHINSYCSGGRAPNGSSSGSGNGGDPPSDPPILPPAPQPLTCPPGGAAPAGLIPPHLCARQPRSRPTLPCPPVPPPVCGRSTGRSRSAAGPARRGLSAARGAGAGEAGGGRRLHNPPVAARRFLSGEVRAARPAPTPGTGPSAAGGDRCRPGRAPLGGHRGPTASEMGTEGAGRDVVTTETPEEKSDA</sequence>
<dbReference type="InParanoid" id="A0A7R5KVM9"/>
<feature type="region of interest" description="Disordered" evidence="1">
    <location>
        <begin position="1"/>
        <end position="242"/>
    </location>
</feature>
<organism evidence="2 3">
    <name type="scientific">Pipra filicauda</name>
    <name type="common">Wire-tailed manakin</name>
    <dbReference type="NCBI Taxonomy" id="649802"/>
    <lineage>
        <taxon>Eukaryota</taxon>
        <taxon>Metazoa</taxon>
        <taxon>Chordata</taxon>
        <taxon>Craniata</taxon>
        <taxon>Vertebrata</taxon>
        <taxon>Euteleostomi</taxon>
        <taxon>Archelosauria</taxon>
        <taxon>Archosauria</taxon>
        <taxon>Dinosauria</taxon>
        <taxon>Saurischia</taxon>
        <taxon>Theropoda</taxon>
        <taxon>Coelurosauria</taxon>
        <taxon>Aves</taxon>
        <taxon>Neognathae</taxon>
        <taxon>Neoaves</taxon>
        <taxon>Telluraves</taxon>
        <taxon>Australaves</taxon>
        <taxon>Passeriformes</taxon>
        <taxon>Pipridae</taxon>
        <taxon>Pipra</taxon>
    </lineage>
</organism>
<feature type="compositionally biased region" description="Low complexity" evidence="1">
    <location>
        <begin position="41"/>
        <end position="54"/>
    </location>
</feature>
<feature type="compositionally biased region" description="Low complexity" evidence="1">
    <location>
        <begin position="132"/>
        <end position="155"/>
    </location>
</feature>
<feature type="compositionally biased region" description="Pro residues" evidence="1">
    <location>
        <begin position="81"/>
        <end position="96"/>
    </location>
</feature>
<protein>
    <submittedName>
        <fullName evidence="3">Translation initiation factor IF-2-like</fullName>
    </submittedName>
</protein>
<feature type="compositionally biased region" description="Pro residues" evidence="1">
    <location>
        <begin position="122"/>
        <end position="131"/>
    </location>
</feature>
<keyword evidence="2" id="KW-1185">Reference proteome</keyword>
<evidence type="ECO:0000313" key="3">
    <source>
        <dbReference type="RefSeq" id="XP_039245186.1"/>
    </source>
</evidence>
<feature type="compositionally biased region" description="Pro residues" evidence="1">
    <location>
        <begin position="14"/>
        <end position="24"/>
    </location>
</feature>
<dbReference type="AlphaFoldDB" id="A0A7R5KVM9"/>
<dbReference type="GeneID" id="120324820"/>
<evidence type="ECO:0000256" key="1">
    <source>
        <dbReference type="SAM" id="MobiDB-lite"/>
    </source>
</evidence>
<name>A0A7R5KVM9_9PASS</name>
<reference evidence="3" key="1">
    <citation type="submission" date="2025-08" db="UniProtKB">
        <authorList>
            <consortium name="RefSeq"/>
        </authorList>
    </citation>
    <scope>IDENTIFICATION</scope>
    <source>
        <tissue evidence="3">Muscle</tissue>
    </source>
</reference>